<dbReference type="eggNOG" id="COG1961">
    <property type="taxonomic scope" value="Bacteria"/>
</dbReference>
<dbReference type="SUPFAM" id="SSF53041">
    <property type="entry name" value="Resolvase-like"/>
    <property type="match status" value="1"/>
</dbReference>
<name>V4P7L4_9CAUL</name>
<evidence type="ECO:0000313" key="2">
    <source>
        <dbReference type="EMBL" id="ESQ89942.1"/>
    </source>
</evidence>
<comment type="caution">
    <text evidence="2">The sequence shown here is derived from an EMBL/GenBank/DDBJ whole genome shotgun (WGS) entry which is preliminary data.</text>
</comment>
<dbReference type="PANTHER" id="PTHR30461">
    <property type="entry name" value="DNA-INVERTASE FROM LAMBDOID PROPHAGE"/>
    <property type="match status" value="1"/>
</dbReference>
<dbReference type="InterPro" id="IPR006119">
    <property type="entry name" value="Resolv_N"/>
</dbReference>
<dbReference type="InterPro" id="IPR011109">
    <property type="entry name" value="DNA_bind_recombinase_dom"/>
</dbReference>
<dbReference type="SMART" id="SM00857">
    <property type="entry name" value="Resolvase"/>
    <property type="match status" value="1"/>
</dbReference>
<accession>V4P7L4</accession>
<dbReference type="RefSeq" id="WP_018083303.1">
    <property type="nucleotide sequence ID" value="NZ_AQWM01000028.1"/>
</dbReference>
<dbReference type="FunFam" id="3.40.50.1390:FF:000008">
    <property type="entry name" value="DNA recombinase"/>
    <property type="match status" value="1"/>
</dbReference>
<dbReference type="PANTHER" id="PTHR30461:SF23">
    <property type="entry name" value="DNA RECOMBINASE-RELATED"/>
    <property type="match status" value="1"/>
</dbReference>
<dbReference type="EMBL" id="AWGB01000027">
    <property type="protein sequence ID" value="ESQ89942.1"/>
    <property type="molecule type" value="Genomic_DNA"/>
</dbReference>
<evidence type="ECO:0000313" key="3">
    <source>
        <dbReference type="Proteomes" id="UP000017837"/>
    </source>
</evidence>
<dbReference type="PROSITE" id="PS51736">
    <property type="entry name" value="RECOMBINASES_3"/>
    <property type="match status" value="1"/>
</dbReference>
<reference evidence="2 3" key="1">
    <citation type="journal article" date="2014" name="Nature">
        <title>Sequential evolution of bacterial morphology by co-option of a developmental regulator.</title>
        <authorList>
            <person name="Jiang C."/>
            <person name="Brown P.J."/>
            <person name="Ducret A."/>
            <person name="Brun Y.V."/>
        </authorList>
    </citation>
    <scope>NUCLEOTIDE SEQUENCE [LARGE SCALE GENOMIC DNA]</scope>
    <source>
        <strain evidence="2 3">DSM 16100</strain>
    </source>
</reference>
<dbReference type="Proteomes" id="UP000017837">
    <property type="component" value="Unassembled WGS sequence"/>
</dbReference>
<dbReference type="InterPro" id="IPR038109">
    <property type="entry name" value="DNA_bind_recomb_sf"/>
</dbReference>
<dbReference type="Pfam" id="PF00239">
    <property type="entry name" value="Resolvase"/>
    <property type="match status" value="1"/>
</dbReference>
<dbReference type="GO" id="GO:0003677">
    <property type="term" value="F:DNA binding"/>
    <property type="evidence" value="ECO:0007669"/>
    <property type="project" value="InterPro"/>
</dbReference>
<protein>
    <recommendedName>
        <fullName evidence="1">Resolvase/invertase-type recombinase catalytic domain-containing protein</fullName>
    </recommendedName>
</protein>
<dbReference type="STRING" id="1121022.GCA_000376105_03622"/>
<keyword evidence="3" id="KW-1185">Reference proteome</keyword>
<dbReference type="InterPro" id="IPR036162">
    <property type="entry name" value="Resolvase-like_N_sf"/>
</dbReference>
<sequence length="468" mass="53551">MKQLTLTGRPRAVQYVRMSTDHQRYSIDNQVAAIGEYAELMGYDIVATYADEGKSGLTLRERKGLSQLLHDVRQPDHDFSIVLVLDVTRWGRFQDPDQSAAYEFFCREAGVRIEYAVEAFANDDSVGAAILKHLKRVMAAEYSRELSRKVTQAVKRSASLGFKQGGGPAYCVRRLVLDADGNERGILKPGDHKFLRSDKIVLIPGPSHEIEVVRKIFRLFVKRGLSMREVARLLNDQKVPALLNQEWDGHLVKRVLVNHLMIGEYVFNRTTKRLKSPTRPNPESEWVRIQLFKPLVDPELFRLANERLKAPIDHRIPDEEMIAGLKRLLRENGKLNWQVINGCSYVPCAGTYLVRFGSLKNAYELAGFDTDKRNCRTPRRKKYSDEFLFAGLRRLHAIHGWLSAAIIHADDELPAPQHYKKRFGSLGAAYRLAGLEYDKGDLMRRGMQRHWRLVRSKLPWSSASLKST</sequence>
<dbReference type="CDD" id="cd00338">
    <property type="entry name" value="Ser_Recombinase"/>
    <property type="match status" value="1"/>
</dbReference>
<dbReference type="Pfam" id="PF07508">
    <property type="entry name" value="Recombinase"/>
    <property type="match status" value="1"/>
</dbReference>
<dbReference type="InterPro" id="IPR050639">
    <property type="entry name" value="SSR_resolvase"/>
</dbReference>
<organism evidence="2 3">
    <name type="scientific">Asticcacaulis benevestitus DSM 16100 = ATCC BAA-896</name>
    <dbReference type="NCBI Taxonomy" id="1121022"/>
    <lineage>
        <taxon>Bacteria</taxon>
        <taxon>Pseudomonadati</taxon>
        <taxon>Pseudomonadota</taxon>
        <taxon>Alphaproteobacteria</taxon>
        <taxon>Caulobacterales</taxon>
        <taxon>Caulobacteraceae</taxon>
        <taxon>Asticcacaulis</taxon>
    </lineage>
</organism>
<dbReference type="PATRIC" id="fig|1121022.4.peg.2668"/>
<proteinExistence type="predicted"/>
<gene>
    <name evidence="2" type="ORF">ABENE_13130</name>
</gene>
<dbReference type="OrthoDB" id="7735915at2"/>
<dbReference type="AlphaFoldDB" id="V4P7L4"/>
<dbReference type="GO" id="GO:0000150">
    <property type="term" value="F:DNA strand exchange activity"/>
    <property type="evidence" value="ECO:0007669"/>
    <property type="project" value="InterPro"/>
</dbReference>
<dbReference type="Gene3D" id="3.90.1750.20">
    <property type="entry name" value="Putative Large Serine Recombinase, Chain B, Domain 2"/>
    <property type="match status" value="1"/>
</dbReference>
<evidence type="ECO:0000259" key="1">
    <source>
        <dbReference type="PROSITE" id="PS51736"/>
    </source>
</evidence>
<dbReference type="Gene3D" id="3.40.50.1390">
    <property type="entry name" value="Resolvase, N-terminal catalytic domain"/>
    <property type="match status" value="1"/>
</dbReference>
<feature type="domain" description="Resolvase/invertase-type recombinase catalytic" evidence="1">
    <location>
        <begin position="11"/>
        <end position="161"/>
    </location>
</feature>